<organism evidence="1 2">
    <name type="scientific">Leucogyrophana mollusca</name>
    <dbReference type="NCBI Taxonomy" id="85980"/>
    <lineage>
        <taxon>Eukaryota</taxon>
        <taxon>Fungi</taxon>
        <taxon>Dikarya</taxon>
        <taxon>Basidiomycota</taxon>
        <taxon>Agaricomycotina</taxon>
        <taxon>Agaricomycetes</taxon>
        <taxon>Agaricomycetidae</taxon>
        <taxon>Boletales</taxon>
        <taxon>Boletales incertae sedis</taxon>
        <taxon>Leucogyrophana</taxon>
    </lineage>
</organism>
<sequence>MLPQPSAPKIPAKGISAKAPSKVKEAEKPPVKEGVPKSRVKGQAPQAPTQKGKGKGKAKAAEDEVVISHKWHDPAIVDNWANRMEQPQTYPDVHSLEDHY</sequence>
<protein>
    <submittedName>
        <fullName evidence="1">Uncharacterized protein</fullName>
    </submittedName>
</protein>
<dbReference type="EMBL" id="MU267015">
    <property type="protein sequence ID" value="KAH7917555.1"/>
    <property type="molecule type" value="Genomic_DNA"/>
</dbReference>
<dbReference type="Proteomes" id="UP000790709">
    <property type="component" value="Unassembled WGS sequence"/>
</dbReference>
<evidence type="ECO:0000313" key="1">
    <source>
        <dbReference type="EMBL" id="KAH7917555.1"/>
    </source>
</evidence>
<keyword evidence="2" id="KW-1185">Reference proteome</keyword>
<accession>A0ACB8AWE0</accession>
<proteinExistence type="predicted"/>
<comment type="caution">
    <text evidence="1">The sequence shown here is derived from an EMBL/GenBank/DDBJ whole genome shotgun (WGS) entry which is preliminary data.</text>
</comment>
<reference evidence="1" key="1">
    <citation type="journal article" date="2021" name="New Phytol.">
        <title>Evolutionary innovations through gain and loss of genes in the ectomycorrhizal Boletales.</title>
        <authorList>
            <person name="Wu G."/>
            <person name="Miyauchi S."/>
            <person name="Morin E."/>
            <person name="Kuo A."/>
            <person name="Drula E."/>
            <person name="Varga T."/>
            <person name="Kohler A."/>
            <person name="Feng B."/>
            <person name="Cao Y."/>
            <person name="Lipzen A."/>
            <person name="Daum C."/>
            <person name="Hundley H."/>
            <person name="Pangilinan J."/>
            <person name="Johnson J."/>
            <person name="Barry K."/>
            <person name="LaButti K."/>
            <person name="Ng V."/>
            <person name="Ahrendt S."/>
            <person name="Min B."/>
            <person name="Choi I.G."/>
            <person name="Park H."/>
            <person name="Plett J.M."/>
            <person name="Magnuson J."/>
            <person name="Spatafora J.W."/>
            <person name="Nagy L.G."/>
            <person name="Henrissat B."/>
            <person name="Grigoriev I.V."/>
            <person name="Yang Z.L."/>
            <person name="Xu J."/>
            <person name="Martin F.M."/>
        </authorList>
    </citation>
    <scope>NUCLEOTIDE SEQUENCE</scope>
    <source>
        <strain evidence="1">KUC20120723A-06</strain>
    </source>
</reference>
<evidence type="ECO:0000313" key="2">
    <source>
        <dbReference type="Proteomes" id="UP000790709"/>
    </source>
</evidence>
<name>A0ACB8AWE0_9AGAM</name>
<gene>
    <name evidence="1" type="ORF">BV22DRAFT_1135312</name>
</gene>